<keyword evidence="8 14" id="KW-0479">Metal-binding</keyword>
<dbReference type="Gene3D" id="3.40.50.1220">
    <property type="entry name" value="TPP-binding domain"/>
    <property type="match status" value="1"/>
</dbReference>
<accession>A0A5D0MLV0</accession>
<dbReference type="SUPFAM" id="SSF52518">
    <property type="entry name" value="Thiamin diphosphate-binding fold (THDP-binding)"/>
    <property type="match status" value="2"/>
</dbReference>
<evidence type="ECO:0000256" key="14">
    <source>
        <dbReference type="RuleBase" id="RU003591"/>
    </source>
</evidence>
<evidence type="ECO:0000256" key="7">
    <source>
        <dbReference type="ARBA" id="ARBA00022679"/>
    </source>
</evidence>
<dbReference type="InterPro" id="IPR012000">
    <property type="entry name" value="Thiamin_PyroP_enz_cen_dom"/>
</dbReference>
<feature type="domain" description="Thiamine pyrophosphate enzyme TPP-binding" evidence="16">
    <location>
        <begin position="391"/>
        <end position="538"/>
    </location>
</feature>
<dbReference type="GO" id="GO:0030976">
    <property type="term" value="F:thiamine pyrophosphate binding"/>
    <property type="evidence" value="ECO:0007669"/>
    <property type="project" value="UniProtKB-UniRule"/>
</dbReference>
<dbReference type="GO" id="GO:0000287">
    <property type="term" value="F:magnesium ion binding"/>
    <property type="evidence" value="ECO:0007669"/>
    <property type="project" value="UniProtKB-UniRule"/>
</dbReference>
<evidence type="ECO:0000259" key="16">
    <source>
        <dbReference type="Pfam" id="PF02775"/>
    </source>
</evidence>
<dbReference type="UniPathway" id="UPA00049">
    <property type="reaction ID" value="UER00059"/>
</dbReference>
<dbReference type="FunFam" id="3.40.50.1220:FF:000008">
    <property type="entry name" value="Acetolactate synthase"/>
    <property type="match status" value="1"/>
</dbReference>
<dbReference type="InterPro" id="IPR000399">
    <property type="entry name" value="TPP-bd_CS"/>
</dbReference>
<comment type="pathway">
    <text evidence="2 14">Amino-acid biosynthesis; L-valine biosynthesis; L-valine from pyruvate: step 1/4.</text>
</comment>
<evidence type="ECO:0000259" key="15">
    <source>
        <dbReference type="Pfam" id="PF00205"/>
    </source>
</evidence>
<dbReference type="GO" id="GO:0003984">
    <property type="term" value="F:acetolactate synthase activity"/>
    <property type="evidence" value="ECO:0007669"/>
    <property type="project" value="UniProtKB-EC"/>
</dbReference>
<comment type="catalytic activity">
    <reaction evidence="13 14">
        <text>2 pyruvate + H(+) = (2S)-2-acetolactate + CO2</text>
        <dbReference type="Rhea" id="RHEA:25249"/>
        <dbReference type="ChEBI" id="CHEBI:15361"/>
        <dbReference type="ChEBI" id="CHEBI:15378"/>
        <dbReference type="ChEBI" id="CHEBI:16526"/>
        <dbReference type="ChEBI" id="CHEBI:58476"/>
        <dbReference type="EC" id="2.2.1.6"/>
    </reaction>
</comment>
<dbReference type="Proteomes" id="UP000323337">
    <property type="component" value="Unassembled WGS sequence"/>
</dbReference>
<keyword evidence="10 14" id="KW-0460">Magnesium</keyword>
<dbReference type="NCBIfam" id="TIGR00118">
    <property type="entry name" value="acolac_lg"/>
    <property type="match status" value="1"/>
</dbReference>
<evidence type="ECO:0000256" key="5">
    <source>
        <dbReference type="ARBA" id="ARBA00022605"/>
    </source>
</evidence>
<comment type="similarity">
    <text evidence="3 14">Belongs to the TPP enzyme family.</text>
</comment>
<dbReference type="FunFam" id="3.40.50.970:FF:000016">
    <property type="entry name" value="Acetolactate synthase"/>
    <property type="match status" value="1"/>
</dbReference>
<proteinExistence type="inferred from homology"/>
<dbReference type="InterPro" id="IPR011766">
    <property type="entry name" value="TPP_enzyme_TPP-bd"/>
</dbReference>
<evidence type="ECO:0000256" key="10">
    <source>
        <dbReference type="ARBA" id="ARBA00022842"/>
    </source>
</evidence>
<keyword evidence="6" id="KW-0285">Flavoprotein</keyword>
<evidence type="ECO:0000256" key="13">
    <source>
        <dbReference type="ARBA" id="ARBA00048670"/>
    </source>
</evidence>
<dbReference type="SUPFAM" id="SSF52467">
    <property type="entry name" value="DHS-like NAD/FAD-binding domain"/>
    <property type="match status" value="1"/>
</dbReference>
<dbReference type="RefSeq" id="WP_303700281.1">
    <property type="nucleotide sequence ID" value="NZ_VSIV01000054.1"/>
</dbReference>
<keyword evidence="7 14" id="KW-0808">Transferase</keyword>
<dbReference type="GO" id="GO:0009099">
    <property type="term" value="P:L-valine biosynthetic process"/>
    <property type="evidence" value="ECO:0007669"/>
    <property type="project" value="UniProtKB-UniPathway"/>
</dbReference>
<dbReference type="EMBL" id="VSIV01000054">
    <property type="protein sequence ID" value="TYB34634.1"/>
    <property type="molecule type" value="Genomic_DNA"/>
</dbReference>
<evidence type="ECO:0000256" key="9">
    <source>
        <dbReference type="ARBA" id="ARBA00022827"/>
    </source>
</evidence>
<dbReference type="GO" id="GO:0050660">
    <property type="term" value="F:flavin adenine dinucleotide binding"/>
    <property type="evidence" value="ECO:0007669"/>
    <property type="project" value="InterPro"/>
</dbReference>
<dbReference type="FunFam" id="3.40.50.970:FF:000007">
    <property type="entry name" value="Acetolactate synthase"/>
    <property type="match status" value="1"/>
</dbReference>
<dbReference type="PANTHER" id="PTHR18968:SF13">
    <property type="entry name" value="ACETOLACTATE SYNTHASE CATALYTIC SUBUNIT, MITOCHONDRIAL"/>
    <property type="match status" value="1"/>
</dbReference>
<dbReference type="PANTHER" id="PTHR18968">
    <property type="entry name" value="THIAMINE PYROPHOSPHATE ENZYMES"/>
    <property type="match status" value="1"/>
</dbReference>
<dbReference type="AlphaFoldDB" id="A0A5D0MLV0"/>
<protein>
    <recommendedName>
        <fullName evidence="4 14">Acetolactate synthase</fullName>
        <ecNumber evidence="4 14">2.2.1.6</ecNumber>
    </recommendedName>
</protein>
<organism evidence="18 19">
    <name type="scientific">Flexistipes sinusarabici</name>
    <dbReference type="NCBI Taxonomy" id="2352"/>
    <lineage>
        <taxon>Bacteria</taxon>
        <taxon>Pseudomonadati</taxon>
        <taxon>Deferribacterota</taxon>
        <taxon>Deferribacteres</taxon>
        <taxon>Deferribacterales</taxon>
        <taxon>Flexistipitaceae</taxon>
        <taxon>Flexistipes</taxon>
    </lineage>
</organism>
<dbReference type="GO" id="GO:0009097">
    <property type="term" value="P:isoleucine biosynthetic process"/>
    <property type="evidence" value="ECO:0007669"/>
    <property type="project" value="UniProtKB-UniPathway"/>
</dbReference>
<dbReference type="Pfam" id="PF02776">
    <property type="entry name" value="TPP_enzyme_N"/>
    <property type="match status" value="1"/>
</dbReference>
<evidence type="ECO:0000256" key="8">
    <source>
        <dbReference type="ARBA" id="ARBA00022723"/>
    </source>
</evidence>
<sequence>MTKTGAEILVDCLKAEKVDVIFGYPGGVLLGIYDTLFDADLRHILPRHEQGGIHAADAYARASGKVGVCFATSGPGATNLVTGITNAHMDSVPVVAFTGQVPTALIGGDAFQEADIIGITRPIVKHSYLVQDVKDLARTIKEAFYIARTGRPGPVVVDLPKDVMADKTKAEKSPQMDLPGYSPTYEGHPLQIKKLLKTLESAKRPVIYAGGGIIISEASKELKAFSEKFNIPVISSFMGLGALPTEHPNYIGWLGMHGNYASNKAVTDSDYIIAIGTRFSDRSTGKISGFAPKAKIAHIDIDPSSISKNVSIDIPIVGDNRTVLKQLTKYYDKFKWEKNEAARNEWMEQVRSWDGEKPFSYKQSDKVIKPQYVVEKISELTKGDAIITTEVGQNQMWAGQFYNFKYPRQFITSGGLGTMGFGFPAAIGAKIAMPDKEVFDIAGDGSFLMNMQELCTAIQHRLNVKIAILNNKFLGMVRQWQHLFFNNRYSYTCLECQPDFVKLAESYGCIGLRAETPADVEKVLKESLKVKDKPVVMDFVVDREENVFPMIPAGAALNEMIFGNEG</sequence>
<evidence type="ECO:0000313" key="18">
    <source>
        <dbReference type="EMBL" id="TYB34634.1"/>
    </source>
</evidence>
<dbReference type="Pfam" id="PF00205">
    <property type="entry name" value="TPP_enzyme_M"/>
    <property type="match status" value="1"/>
</dbReference>
<dbReference type="CDD" id="cd07035">
    <property type="entry name" value="TPP_PYR_POX_like"/>
    <property type="match status" value="1"/>
</dbReference>
<dbReference type="GO" id="GO:0005948">
    <property type="term" value="C:acetolactate synthase complex"/>
    <property type="evidence" value="ECO:0007669"/>
    <property type="project" value="UniProtKB-ARBA"/>
</dbReference>
<evidence type="ECO:0000256" key="6">
    <source>
        <dbReference type="ARBA" id="ARBA00022630"/>
    </source>
</evidence>
<evidence type="ECO:0000256" key="2">
    <source>
        <dbReference type="ARBA" id="ARBA00005025"/>
    </source>
</evidence>
<reference evidence="18 19" key="1">
    <citation type="submission" date="2019-08" db="EMBL/GenBank/DDBJ databases">
        <title>Genomic characterization of a novel candidate phylum (ARYD3) from a high temperature, high salinity tertiary oil reservoir in north central Oklahoma, USA.</title>
        <authorList>
            <person name="Youssef N.H."/>
            <person name="Yadav A."/>
            <person name="Elshahed M.S."/>
        </authorList>
    </citation>
    <scope>NUCLEOTIDE SEQUENCE [LARGE SCALE GENOMIC DNA]</scope>
    <source>
        <strain evidence="18">ARYD1</strain>
    </source>
</reference>
<dbReference type="PROSITE" id="PS00187">
    <property type="entry name" value="TPP_ENZYMES"/>
    <property type="match status" value="1"/>
</dbReference>
<dbReference type="InterPro" id="IPR029035">
    <property type="entry name" value="DHS-like_NAD/FAD-binding_dom"/>
</dbReference>
<keyword evidence="11 14" id="KW-0786">Thiamine pyrophosphate</keyword>
<keyword evidence="9" id="KW-0274">FAD</keyword>
<comment type="cofactor">
    <cofactor evidence="14">
        <name>thiamine diphosphate</name>
        <dbReference type="ChEBI" id="CHEBI:58937"/>
    </cofactor>
    <text evidence="14">Binds 1 thiamine pyrophosphate per subunit.</text>
</comment>
<dbReference type="Pfam" id="PF02775">
    <property type="entry name" value="TPP_enzyme_C"/>
    <property type="match status" value="1"/>
</dbReference>
<keyword evidence="5 14" id="KW-0028">Amino-acid biosynthesis</keyword>
<feature type="domain" description="Thiamine pyrophosphate enzyme N-terminal TPP-binding" evidence="17">
    <location>
        <begin position="4"/>
        <end position="117"/>
    </location>
</feature>
<dbReference type="UniPathway" id="UPA00047">
    <property type="reaction ID" value="UER00055"/>
</dbReference>
<dbReference type="Gene3D" id="3.40.50.970">
    <property type="match status" value="2"/>
</dbReference>
<dbReference type="InterPro" id="IPR012846">
    <property type="entry name" value="Acetolactate_synth_lsu"/>
</dbReference>
<keyword evidence="12 14" id="KW-0100">Branched-chain amino acid biosynthesis</keyword>
<dbReference type="InterPro" id="IPR045229">
    <property type="entry name" value="TPP_enz"/>
</dbReference>
<dbReference type="InterPro" id="IPR039368">
    <property type="entry name" value="AHAS_TPP"/>
</dbReference>
<evidence type="ECO:0000256" key="4">
    <source>
        <dbReference type="ARBA" id="ARBA00013145"/>
    </source>
</evidence>
<dbReference type="CDD" id="cd02015">
    <property type="entry name" value="TPP_AHAS"/>
    <property type="match status" value="1"/>
</dbReference>
<dbReference type="InterPro" id="IPR029061">
    <property type="entry name" value="THDP-binding"/>
</dbReference>
<evidence type="ECO:0000256" key="3">
    <source>
        <dbReference type="ARBA" id="ARBA00007812"/>
    </source>
</evidence>
<evidence type="ECO:0000256" key="12">
    <source>
        <dbReference type="ARBA" id="ARBA00023304"/>
    </source>
</evidence>
<comment type="pathway">
    <text evidence="1 14">Amino-acid biosynthesis; L-isoleucine biosynthesis; L-isoleucine from 2-oxobutanoate: step 1/4.</text>
</comment>
<evidence type="ECO:0000313" key="19">
    <source>
        <dbReference type="Proteomes" id="UP000323337"/>
    </source>
</evidence>
<feature type="domain" description="Thiamine pyrophosphate enzyme central" evidence="15">
    <location>
        <begin position="192"/>
        <end position="327"/>
    </location>
</feature>
<comment type="caution">
    <text evidence="18">The sequence shown here is derived from an EMBL/GenBank/DDBJ whole genome shotgun (WGS) entry which is preliminary data.</text>
</comment>
<comment type="cofactor">
    <cofactor evidence="14">
        <name>Mg(2+)</name>
        <dbReference type="ChEBI" id="CHEBI:18420"/>
    </cofactor>
    <text evidence="14">Binds 1 Mg(2+) ion per subunit.</text>
</comment>
<dbReference type="InterPro" id="IPR012001">
    <property type="entry name" value="Thiamin_PyroP_enz_TPP-bd_dom"/>
</dbReference>
<evidence type="ECO:0000256" key="1">
    <source>
        <dbReference type="ARBA" id="ARBA00004974"/>
    </source>
</evidence>
<name>A0A5D0MLV0_FLESI</name>
<evidence type="ECO:0000256" key="11">
    <source>
        <dbReference type="ARBA" id="ARBA00023052"/>
    </source>
</evidence>
<gene>
    <name evidence="18" type="primary">ilvB</name>
    <name evidence="18" type="ORF">FXF49_02225</name>
</gene>
<evidence type="ECO:0000259" key="17">
    <source>
        <dbReference type="Pfam" id="PF02776"/>
    </source>
</evidence>
<dbReference type="EC" id="2.2.1.6" evidence="4 14"/>